<dbReference type="Pfam" id="PF01203">
    <property type="entry name" value="T2SSN"/>
    <property type="match status" value="1"/>
</dbReference>
<reference evidence="11 12" key="1">
    <citation type="submission" date="2019-06" db="EMBL/GenBank/DDBJ databases">
        <title>Draft genome of Aliikangiella marina GYP-15.</title>
        <authorList>
            <person name="Wang G."/>
        </authorList>
    </citation>
    <scope>NUCLEOTIDE SEQUENCE [LARGE SCALE GENOMIC DNA]</scope>
    <source>
        <strain evidence="11 12">GYP-15</strain>
    </source>
</reference>
<evidence type="ECO:0000313" key="11">
    <source>
        <dbReference type="EMBL" id="TQV73928.1"/>
    </source>
</evidence>
<evidence type="ECO:0000256" key="9">
    <source>
        <dbReference type="ARBA" id="ARBA00023136"/>
    </source>
</evidence>
<evidence type="ECO:0000313" key="12">
    <source>
        <dbReference type="Proteomes" id="UP000317839"/>
    </source>
</evidence>
<dbReference type="GO" id="GO:0005886">
    <property type="term" value="C:plasma membrane"/>
    <property type="evidence" value="ECO:0007669"/>
    <property type="project" value="UniProtKB-SubCell"/>
</dbReference>
<evidence type="ECO:0000256" key="8">
    <source>
        <dbReference type="ARBA" id="ARBA00022927"/>
    </source>
</evidence>
<keyword evidence="6" id="KW-0997">Cell inner membrane</keyword>
<proteinExistence type="inferred from homology"/>
<evidence type="ECO:0000256" key="4">
    <source>
        <dbReference type="ARBA" id="ARBA00022448"/>
    </source>
</evidence>
<evidence type="ECO:0000256" key="5">
    <source>
        <dbReference type="ARBA" id="ARBA00022475"/>
    </source>
</evidence>
<dbReference type="GO" id="GO:0015628">
    <property type="term" value="P:protein secretion by the type II secretion system"/>
    <property type="evidence" value="ECO:0007669"/>
    <property type="project" value="InterPro"/>
</dbReference>
<dbReference type="OrthoDB" id="6118198at2"/>
<evidence type="ECO:0000256" key="10">
    <source>
        <dbReference type="ARBA" id="ARBA00030772"/>
    </source>
</evidence>
<organism evidence="11 12">
    <name type="scientific">Aliikangiella marina</name>
    <dbReference type="NCBI Taxonomy" id="1712262"/>
    <lineage>
        <taxon>Bacteria</taxon>
        <taxon>Pseudomonadati</taxon>
        <taxon>Pseudomonadota</taxon>
        <taxon>Gammaproteobacteria</taxon>
        <taxon>Oceanospirillales</taxon>
        <taxon>Pleioneaceae</taxon>
        <taxon>Aliikangiella</taxon>
    </lineage>
</organism>
<comment type="similarity">
    <text evidence="2">Belongs to the GSP N family.</text>
</comment>
<keyword evidence="7" id="KW-0812">Transmembrane</keyword>
<dbReference type="EMBL" id="VIKR01000003">
    <property type="protein sequence ID" value="TQV73928.1"/>
    <property type="molecule type" value="Genomic_DNA"/>
</dbReference>
<name>A0A545T9P5_9GAMM</name>
<dbReference type="InterPro" id="IPR022792">
    <property type="entry name" value="T2SS_protein-GspN"/>
</dbReference>
<accession>A0A545T9P5</accession>
<dbReference type="GO" id="GO:0015627">
    <property type="term" value="C:type II protein secretion system complex"/>
    <property type="evidence" value="ECO:0007669"/>
    <property type="project" value="InterPro"/>
</dbReference>
<evidence type="ECO:0000256" key="2">
    <source>
        <dbReference type="ARBA" id="ARBA00007208"/>
    </source>
</evidence>
<evidence type="ECO:0000256" key="1">
    <source>
        <dbReference type="ARBA" id="ARBA00004533"/>
    </source>
</evidence>
<dbReference type="RefSeq" id="WP_142942635.1">
    <property type="nucleotide sequence ID" value="NZ_VIKR01000003.1"/>
</dbReference>
<keyword evidence="5" id="KW-1003">Cell membrane</keyword>
<comment type="subcellular location">
    <subcellularLocation>
        <location evidence="1">Cell inner membrane</location>
    </subcellularLocation>
</comment>
<comment type="caution">
    <text evidence="11">The sequence shown here is derived from an EMBL/GenBank/DDBJ whole genome shotgun (WGS) entry which is preliminary data.</text>
</comment>
<sequence length="251" mass="27655">MKKKIFILVSLFLILVVAFTPAKLLLGFLPDRSPFSLNGVSGTVWSGEVSQVAVNQLSFRDVLFSVDLLSLVMFSPSVSLDIASGDMAGDLVFHLTDDPSKNIEVSDVNINFSGKELKRFLPLPGLEVKGDFLTKDLDFVSENQKPKSVDGTVRWQSAEVSYAGQSFTLGDFIIRATTDEEKKIIKAEVLKSKNALDLQGDIILQANGMVEITGSISTEIDQTLYTAFALFNNGKPNNGRLPIKFKQRIFR</sequence>
<keyword evidence="12" id="KW-1185">Reference proteome</keyword>
<evidence type="ECO:0000256" key="7">
    <source>
        <dbReference type="ARBA" id="ARBA00022692"/>
    </source>
</evidence>
<protein>
    <recommendedName>
        <fullName evidence="3">Type II secretion system protein N</fullName>
    </recommendedName>
    <alternativeName>
        <fullName evidence="10">General secretion pathway protein N</fullName>
    </alternativeName>
</protein>
<dbReference type="AlphaFoldDB" id="A0A545T9P5"/>
<evidence type="ECO:0000256" key="3">
    <source>
        <dbReference type="ARBA" id="ARBA00021563"/>
    </source>
</evidence>
<keyword evidence="4" id="KW-0813">Transport</keyword>
<gene>
    <name evidence="11" type="ORF">FLL45_13780</name>
</gene>
<keyword evidence="8" id="KW-0653">Protein transport</keyword>
<evidence type="ECO:0000256" key="6">
    <source>
        <dbReference type="ARBA" id="ARBA00022519"/>
    </source>
</evidence>
<dbReference type="Proteomes" id="UP000317839">
    <property type="component" value="Unassembled WGS sequence"/>
</dbReference>
<keyword evidence="9" id="KW-0472">Membrane</keyword>